<keyword evidence="1" id="KW-0808">Transferase</keyword>
<dbReference type="PANTHER" id="PTHR35526">
    <property type="entry name" value="ANTI-SIGMA-F FACTOR RSBW-RELATED"/>
    <property type="match status" value="1"/>
</dbReference>
<reference evidence="3 4" key="1">
    <citation type="submission" date="2022-06" db="EMBL/GenBank/DDBJ databases">
        <title>Sequencing the genomes of 1000 actinobacteria strains.</title>
        <authorList>
            <person name="Klenk H.-P."/>
        </authorList>
    </citation>
    <scope>NUCLEOTIDE SEQUENCE [LARGE SCALE GENOMIC DNA]</scope>
    <source>
        <strain evidence="3 4">DSM 41656</strain>
    </source>
</reference>
<evidence type="ECO:0000313" key="3">
    <source>
        <dbReference type="EMBL" id="MCP2308966.1"/>
    </source>
</evidence>
<feature type="domain" description="Histidine kinase/HSP90-like ATPase" evidence="2">
    <location>
        <begin position="31"/>
        <end position="141"/>
    </location>
</feature>
<name>A0ABT1IWM2_9ACTN</name>
<dbReference type="InterPro" id="IPR003594">
    <property type="entry name" value="HATPase_dom"/>
</dbReference>
<keyword evidence="1" id="KW-0723">Serine/threonine-protein kinase</keyword>
<organism evidence="3 4">
    <name type="scientific">Kitasatospora paracochleata</name>
    <dbReference type="NCBI Taxonomy" id="58354"/>
    <lineage>
        <taxon>Bacteria</taxon>
        <taxon>Bacillati</taxon>
        <taxon>Actinomycetota</taxon>
        <taxon>Actinomycetes</taxon>
        <taxon>Kitasatosporales</taxon>
        <taxon>Streptomycetaceae</taxon>
        <taxon>Kitasatospora</taxon>
    </lineage>
</organism>
<dbReference type="PANTHER" id="PTHR35526:SF3">
    <property type="entry name" value="ANTI-SIGMA-F FACTOR RSBW"/>
    <property type="match status" value="1"/>
</dbReference>
<dbReference type="EMBL" id="JAMZDX010000002">
    <property type="protein sequence ID" value="MCP2308966.1"/>
    <property type="molecule type" value="Genomic_DNA"/>
</dbReference>
<evidence type="ECO:0000313" key="4">
    <source>
        <dbReference type="Proteomes" id="UP001206483"/>
    </source>
</evidence>
<dbReference type="Proteomes" id="UP001206483">
    <property type="component" value="Unassembled WGS sequence"/>
</dbReference>
<dbReference type="Pfam" id="PF13581">
    <property type="entry name" value="HATPase_c_2"/>
    <property type="match status" value="1"/>
</dbReference>
<proteinExistence type="predicted"/>
<protein>
    <submittedName>
        <fullName evidence="3">Anti-sigma regulatory factor (Ser/Thr protein kinase)</fullName>
    </submittedName>
</protein>
<keyword evidence="1" id="KW-0418">Kinase</keyword>
<accession>A0ABT1IWM2</accession>
<comment type="caution">
    <text evidence="3">The sequence shown here is derived from an EMBL/GenBank/DDBJ whole genome shotgun (WGS) entry which is preliminary data.</text>
</comment>
<keyword evidence="4" id="KW-1185">Reference proteome</keyword>
<dbReference type="InterPro" id="IPR036890">
    <property type="entry name" value="HATPase_C_sf"/>
</dbReference>
<dbReference type="Gene3D" id="3.30.565.10">
    <property type="entry name" value="Histidine kinase-like ATPase, C-terminal domain"/>
    <property type="match status" value="1"/>
</dbReference>
<dbReference type="InterPro" id="IPR050267">
    <property type="entry name" value="Anti-sigma-factor_SerPK"/>
</dbReference>
<sequence>MAVRFSPPTELARVRTRRLAVDASGSRERRARVAQRARRRVAGIATRWGLPEAVLDSFEVVAAELISNAALHVGGRILIGLRLSPDGDAVVIEVRDHSRATPDGSRADPFDEHGRGMLLVEALADRWGLTALPDGKRVWARLPVEPPVRMPPPSRTARRAALLADALACGRHGALGPLRAPAAAGCSPRSAPIGDCRAELAR</sequence>
<evidence type="ECO:0000259" key="2">
    <source>
        <dbReference type="Pfam" id="PF13581"/>
    </source>
</evidence>
<dbReference type="CDD" id="cd16936">
    <property type="entry name" value="HATPase_RsbW-like"/>
    <property type="match status" value="1"/>
</dbReference>
<dbReference type="SUPFAM" id="SSF55874">
    <property type="entry name" value="ATPase domain of HSP90 chaperone/DNA topoisomerase II/histidine kinase"/>
    <property type="match status" value="1"/>
</dbReference>
<gene>
    <name evidence="3" type="ORF">FHR36_002090</name>
</gene>
<dbReference type="RefSeq" id="WP_253795897.1">
    <property type="nucleotide sequence ID" value="NZ_BAAAUB010000061.1"/>
</dbReference>
<evidence type="ECO:0000256" key="1">
    <source>
        <dbReference type="ARBA" id="ARBA00022527"/>
    </source>
</evidence>